<evidence type="ECO:0000256" key="3">
    <source>
        <dbReference type="PROSITE-ProRule" id="PRU00169"/>
    </source>
</evidence>
<keyword evidence="3" id="KW-0597">Phosphoprotein</keyword>
<accession>H5XV77</accession>
<dbReference type="SMART" id="SM00448">
    <property type="entry name" value="REC"/>
    <property type="match status" value="1"/>
</dbReference>
<sequence length="266" mass="30476">MKDKPKKQVKTMGVLKAVLVDDEELGLEQMQYVFKGCNDLKIVGSFSDSETALAEIKVLKPDVLFLDVSMPDKDGFQMAKEIRETGDSGFYPYIVYITAHNEYAWKAFEVEALDYILKPVSKERVYTVVERIKKRIDLSKRVGKGDSTRLREASTTSPNWVAAEERGCIVIIPIAEVHYFSAQGKSTIVYTSRKSLPTDNTLSAIEDKFGARNFFRCHKSYIVNLDYVDRIIPMFNQNYIIKLRDRSEEIPVSRHYSKELKAIFGM</sequence>
<dbReference type="InterPro" id="IPR001789">
    <property type="entry name" value="Sig_transdc_resp-reg_receiver"/>
</dbReference>
<dbReference type="Gene3D" id="2.20.25.10">
    <property type="match status" value="1"/>
</dbReference>
<dbReference type="Pfam" id="PF00072">
    <property type="entry name" value="Response_reg"/>
    <property type="match status" value="1"/>
</dbReference>
<evidence type="ECO:0000313" key="7">
    <source>
        <dbReference type="Proteomes" id="UP000005104"/>
    </source>
</evidence>
<organism evidence="6 7">
    <name type="scientific">Desulfosporosinus youngiae DSM 17734</name>
    <dbReference type="NCBI Taxonomy" id="768710"/>
    <lineage>
        <taxon>Bacteria</taxon>
        <taxon>Bacillati</taxon>
        <taxon>Bacillota</taxon>
        <taxon>Clostridia</taxon>
        <taxon>Eubacteriales</taxon>
        <taxon>Desulfitobacteriaceae</taxon>
        <taxon>Desulfosporosinus</taxon>
    </lineage>
</organism>
<name>H5XV77_9FIRM</name>
<dbReference type="Proteomes" id="UP000005104">
    <property type="component" value="Chromosome"/>
</dbReference>
<dbReference type="InterPro" id="IPR007492">
    <property type="entry name" value="LytTR_DNA-bd_dom"/>
</dbReference>
<dbReference type="PROSITE" id="PS50110">
    <property type="entry name" value="RESPONSE_REGULATORY"/>
    <property type="match status" value="1"/>
</dbReference>
<evidence type="ECO:0000259" key="5">
    <source>
        <dbReference type="PROSITE" id="PS50930"/>
    </source>
</evidence>
<reference evidence="6 7" key="1">
    <citation type="submission" date="2011-11" db="EMBL/GenBank/DDBJ databases">
        <title>The Noncontiguous Finished genome of Desulfosporosinus youngiae DSM 17734.</title>
        <authorList>
            <consortium name="US DOE Joint Genome Institute (JGI-PGF)"/>
            <person name="Lucas S."/>
            <person name="Han J."/>
            <person name="Lapidus A."/>
            <person name="Cheng J.-F."/>
            <person name="Goodwin L."/>
            <person name="Pitluck S."/>
            <person name="Peters L."/>
            <person name="Ovchinnikova G."/>
            <person name="Lu M."/>
            <person name="Land M.L."/>
            <person name="Hauser L."/>
            <person name="Pester M."/>
            <person name="Spring S."/>
            <person name="Ollivier B."/>
            <person name="Rattei T."/>
            <person name="Klenk H.-P."/>
            <person name="Wagner M."/>
            <person name="Loy A."/>
            <person name="Woyke T.J."/>
        </authorList>
    </citation>
    <scope>NUCLEOTIDE SEQUENCE [LARGE SCALE GENOMIC DNA]</scope>
    <source>
        <strain evidence="6 7">DSM 17734</strain>
    </source>
</reference>
<dbReference type="OrthoDB" id="9809318at2"/>
<evidence type="ECO:0000256" key="2">
    <source>
        <dbReference type="ARBA" id="ARBA00024867"/>
    </source>
</evidence>
<dbReference type="InterPro" id="IPR011006">
    <property type="entry name" value="CheY-like_superfamily"/>
</dbReference>
<dbReference type="HOGENOM" id="CLU_000445_14_1_9"/>
<dbReference type="STRING" id="768710.DesyoDRAFT_2609"/>
<dbReference type="PANTHER" id="PTHR37299">
    <property type="entry name" value="TRANSCRIPTIONAL REGULATOR-RELATED"/>
    <property type="match status" value="1"/>
</dbReference>
<protein>
    <recommendedName>
        <fullName evidence="1">Stage 0 sporulation protein A homolog</fullName>
    </recommendedName>
</protein>
<dbReference type="InterPro" id="IPR046947">
    <property type="entry name" value="LytR-like"/>
</dbReference>
<comment type="function">
    <text evidence="2">May play the central regulatory role in sporulation. It may be an element of the effector pathway responsible for the activation of sporulation genes in response to nutritional stress. Spo0A may act in concert with spo0H (a sigma factor) to control the expression of some genes that are critical to the sporulation process.</text>
</comment>
<dbReference type="PROSITE" id="PS50930">
    <property type="entry name" value="HTH_LYTTR"/>
    <property type="match status" value="1"/>
</dbReference>
<dbReference type="Gene3D" id="2.40.50.40">
    <property type="match status" value="1"/>
</dbReference>
<keyword evidence="7" id="KW-1185">Reference proteome</keyword>
<dbReference type="Pfam" id="PF04397">
    <property type="entry name" value="LytTR"/>
    <property type="match status" value="1"/>
</dbReference>
<evidence type="ECO:0000313" key="6">
    <source>
        <dbReference type="EMBL" id="EHQ89675.1"/>
    </source>
</evidence>
<dbReference type="RefSeq" id="WP_007783576.1">
    <property type="nucleotide sequence ID" value="NZ_CM001441.1"/>
</dbReference>
<dbReference type="Gene3D" id="3.40.50.2300">
    <property type="match status" value="1"/>
</dbReference>
<dbReference type="EMBL" id="CM001441">
    <property type="protein sequence ID" value="EHQ89675.1"/>
    <property type="molecule type" value="Genomic_DNA"/>
</dbReference>
<feature type="modified residue" description="4-aspartylphosphate" evidence="3">
    <location>
        <position position="67"/>
    </location>
</feature>
<feature type="domain" description="HTH LytTR-type" evidence="5">
    <location>
        <begin position="169"/>
        <end position="266"/>
    </location>
</feature>
<dbReference type="SUPFAM" id="SSF52172">
    <property type="entry name" value="CheY-like"/>
    <property type="match status" value="1"/>
</dbReference>
<dbReference type="PANTHER" id="PTHR37299:SF1">
    <property type="entry name" value="STAGE 0 SPORULATION PROTEIN A HOMOLOG"/>
    <property type="match status" value="1"/>
</dbReference>
<gene>
    <name evidence="6" type="ORF">DesyoDRAFT_2609</name>
</gene>
<evidence type="ECO:0000256" key="1">
    <source>
        <dbReference type="ARBA" id="ARBA00018672"/>
    </source>
</evidence>
<dbReference type="SMART" id="SM00850">
    <property type="entry name" value="LytTR"/>
    <property type="match status" value="1"/>
</dbReference>
<feature type="domain" description="Response regulatory" evidence="4">
    <location>
        <begin position="16"/>
        <end position="133"/>
    </location>
</feature>
<evidence type="ECO:0000259" key="4">
    <source>
        <dbReference type="PROSITE" id="PS50110"/>
    </source>
</evidence>
<dbReference type="eggNOG" id="COG3279">
    <property type="taxonomic scope" value="Bacteria"/>
</dbReference>
<proteinExistence type="predicted"/>
<dbReference type="AlphaFoldDB" id="H5XV77"/>
<dbReference type="GO" id="GO:0000156">
    <property type="term" value="F:phosphorelay response regulator activity"/>
    <property type="evidence" value="ECO:0007669"/>
    <property type="project" value="InterPro"/>
</dbReference>
<dbReference type="GO" id="GO:0003677">
    <property type="term" value="F:DNA binding"/>
    <property type="evidence" value="ECO:0007669"/>
    <property type="project" value="InterPro"/>
</dbReference>